<dbReference type="STRING" id="469381.Dpep_0495"/>
<evidence type="ECO:0000313" key="2">
    <source>
        <dbReference type="EMBL" id="EFC90525.1"/>
    </source>
</evidence>
<protein>
    <submittedName>
        <fullName evidence="2">CRISPR-associated protein, APE2256 family</fullName>
    </submittedName>
</protein>
<keyword evidence="3" id="KW-1185">Reference proteome</keyword>
<dbReference type="AlphaFoldDB" id="D2Z4J6"/>
<organism evidence="2 3">
    <name type="scientific">Dethiosulfovibrio peptidovorans DSM 11002</name>
    <dbReference type="NCBI Taxonomy" id="469381"/>
    <lineage>
        <taxon>Bacteria</taxon>
        <taxon>Thermotogati</taxon>
        <taxon>Synergistota</taxon>
        <taxon>Synergistia</taxon>
        <taxon>Synergistales</taxon>
        <taxon>Dethiosulfovibrionaceae</taxon>
        <taxon>Dethiosulfovibrio</taxon>
    </lineage>
</organism>
<dbReference type="RefSeq" id="WP_005659303.1">
    <property type="nucleotide sequence ID" value="NZ_ABTR02000001.1"/>
</dbReference>
<name>D2Z4J6_9BACT</name>
<sequence length="376" mass="42602">MRDTILMTCGTSLIGNAGRAIGKELASSPDSLLRWLRTLDVSDKSCGAEINGLACMIEELPDTLDPIEVILYVSDTDDGILVGKVLETVIPEKFDVSKVKLVRIEGLNPKHPDTFRRRGLRNLVMRLADDVKQKGRPRCIINATGGFKVEVGLAQELASAVGIPSYYKFEFSSKGMLVPPMPVGLDIGLWLRLNKSMESLENEPLRKRDLDKLMEPICDEHDRERFLMLLEDVPLEKGDRLYDISALGELFRVLARNAFWEREVDFMPPPVSPDEKAEKVQHSNSEEHLLHFEARHGIGEKLLEIPFVSKVRSHYYKKSGWTMNRCHVKDRSEKELEVEWGNDMGLIKYILTVPKARGEEQLQAASLHISEKLKTL</sequence>
<feature type="domain" description="CRISPR system ring nuclease SSO1393-like" evidence="1">
    <location>
        <begin position="44"/>
        <end position="180"/>
    </location>
</feature>
<reference evidence="2 3" key="1">
    <citation type="journal article" date="2010" name="Stand. Genomic Sci.">
        <title>Permanent draft genome sequence of Dethiosulfovibrio peptidovorans type strain (SEBR 4207).</title>
        <authorList>
            <person name="Labutti K."/>
            <person name="Mayilraj S."/>
            <person name="Clum A."/>
            <person name="Lucas S."/>
            <person name="Glavina Del Rio T."/>
            <person name="Nolan M."/>
            <person name="Tice H."/>
            <person name="Cheng J.F."/>
            <person name="Pitluck S."/>
            <person name="Liolios K."/>
            <person name="Ivanova N."/>
            <person name="Mavromatis K."/>
            <person name="Mikhailova N."/>
            <person name="Pati A."/>
            <person name="Goodwin L."/>
            <person name="Chen A."/>
            <person name="Palaniappan K."/>
            <person name="Land M."/>
            <person name="Hauser L."/>
            <person name="Chang Y.J."/>
            <person name="Jeffries C.D."/>
            <person name="Rohde M."/>
            <person name="Spring S."/>
            <person name="Goker M."/>
            <person name="Woyke T."/>
            <person name="Bristow J."/>
            <person name="Eisen J.A."/>
            <person name="Markowitz V."/>
            <person name="Hugenholtz P."/>
            <person name="Kyrpides N.C."/>
            <person name="Klenk H.P."/>
            <person name="Lapidus A."/>
        </authorList>
    </citation>
    <scope>NUCLEOTIDE SEQUENCE [LARGE SCALE GENOMIC DNA]</scope>
    <source>
        <strain evidence="2 3">DSM 11002</strain>
    </source>
</reference>
<proteinExistence type="predicted"/>
<dbReference type="Proteomes" id="UP000006427">
    <property type="component" value="Unassembled WGS sequence"/>
</dbReference>
<dbReference type="EMBL" id="ABTR02000001">
    <property type="protein sequence ID" value="EFC90525.1"/>
    <property type="molecule type" value="Genomic_DNA"/>
</dbReference>
<accession>D2Z4J6</accession>
<gene>
    <name evidence="2" type="ORF">Dpep_0495</name>
</gene>
<evidence type="ECO:0000259" key="1">
    <source>
        <dbReference type="Pfam" id="PF09651"/>
    </source>
</evidence>
<evidence type="ECO:0000313" key="3">
    <source>
        <dbReference type="Proteomes" id="UP000006427"/>
    </source>
</evidence>
<comment type="caution">
    <text evidence="2">The sequence shown here is derived from an EMBL/GenBank/DDBJ whole genome shotgun (WGS) entry which is preliminary data.</text>
</comment>
<dbReference type="NCBIfam" id="TIGR02619">
    <property type="entry name" value="putative CRISPR-associated protein, APE2256 family"/>
    <property type="match status" value="1"/>
</dbReference>
<dbReference type="InterPro" id="IPR013442">
    <property type="entry name" value="SSO1393-like"/>
</dbReference>
<dbReference type="OrthoDB" id="5491048at2"/>
<dbReference type="PaxDb" id="469381-Dpep_0495"/>
<dbReference type="eggNOG" id="COG4006">
    <property type="taxonomic scope" value="Bacteria"/>
</dbReference>
<dbReference type="Gene3D" id="3.40.50.10770">
    <property type="entry name" value="Hypothetical protein VC1899 like domain (Restriction endonuclease-like)"/>
    <property type="match status" value="1"/>
</dbReference>
<dbReference type="Pfam" id="PF09651">
    <property type="entry name" value="Cas_APE2256"/>
    <property type="match status" value="1"/>
</dbReference>